<proteinExistence type="predicted"/>
<dbReference type="InterPro" id="IPR011990">
    <property type="entry name" value="TPR-like_helical_dom_sf"/>
</dbReference>
<accession>A0A2T5J5R5</accession>
<gene>
    <name evidence="3" type="ORF">C8P68_10868</name>
</gene>
<evidence type="ECO:0000256" key="2">
    <source>
        <dbReference type="SAM" id="Phobius"/>
    </source>
</evidence>
<evidence type="ECO:0000313" key="4">
    <source>
        <dbReference type="Proteomes" id="UP000244168"/>
    </source>
</evidence>
<dbReference type="PANTHER" id="PTHR10098:SF108">
    <property type="entry name" value="TETRATRICOPEPTIDE REPEAT PROTEIN 28"/>
    <property type="match status" value="1"/>
</dbReference>
<protein>
    <recommendedName>
        <fullName evidence="5">Tetratricopeptide repeat protein</fullName>
    </recommendedName>
</protein>
<feature type="transmembrane region" description="Helical" evidence="2">
    <location>
        <begin position="376"/>
        <end position="399"/>
    </location>
</feature>
<feature type="coiled-coil region" evidence="1">
    <location>
        <begin position="402"/>
        <end position="429"/>
    </location>
</feature>
<feature type="transmembrane region" description="Helical" evidence="2">
    <location>
        <begin position="6"/>
        <end position="27"/>
    </location>
</feature>
<dbReference type="SUPFAM" id="SSF47384">
    <property type="entry name" value="Homodimeric domain of signal transducing histidine kinase"/>
    <property type="match status" value="1"/>
</dbReference>
<evidence type="ECO:0000313" key="3">
    <source>
        <dbReference type="EMBL" id="PTQ93606.1"/>
    </source>
</evidence>
<comment type="caution">
    <text evidence="3">The sequence shown here is derived from an EMBL/GenBank/DDBJ whole genome shotgun (WGS) entry which is preliminary data.</text>
</comment>
<evidence type="ECO:0008006" key="5">
    <source>
        <dbReference type="Google" id="ProtNLM"/>
    </source>
</evidence>
<dbReference type="EMBL" id="QAOQ01000008">
    <property type="protein sequence ID" value="PTQ93606.1"/>
    <property type="molecule type" value="Genomic_DNA"/>
</dbReference>
<dbReference type="InterPro" id="IPR036097">
    <property type="entry name" value="HisK_dim/P_sf"/>
</dbReference>
<reference evidence="3 4" key="1">
    <citation type="submission" date="2018-04" db="EMBL/GenBank/DDBJ databases">
        <title>Genomic Encyclopedia of Archaeal and Bacterial Type Strains, Phase II (KMG-II): from individual species to whole genera.</title>
        <authorList>
            <person name="Goeker M."/>
        </authorList>
    </citation>
    <scope>NUCLEOTIDE SEQUENCE [LARGE SCALE GENOMIC DNA]</scope>
    <source>
        <strain evidence="3 4">DSM 26809</strain>
    </source>
</reference>
<sequence>MLKKNIYIFFCFFTYTLNSINIVRFIFGGSQYLSTLLMKIIYSICFIFLVAVTPFYAFGFQNVTQQDTMQVNKLNAQAFKLRQTDADQTIEIATRALNLAKKMGYVTGIAESYRTIGIGYSYQYDQVKAFDYYLNALSQYQQSNNKTGEAKVYNNIGNLYRDNDNETALKYFKKADNLVSNLNQASLQASIYLNEGSVYLRKGMYYNALFLLDKARVTFEKLGDEANLVIAEQNTGVAYFKLKKFDTAKDLLMQAHDSALKLEMSSSIAGIDLSLASLFISANQFDQAEKYIGEGTSYSQNKKINFDFQYTNYELEFKRKNFDKALYYLTSIYHQDSLDHMNAVSARIDLLEKKHTQDVQLAQNQVIMERQKNTRYLFWGATTAAVLLIIVIILLVANVKRKAETNNRLTELNAEVSKQKDDLDRINHHLEEIIDERTKDLQTKNKKLSEYSSYLSHQIRGPIATLKGLMNLEKEGLVDKNECIAMMDKCVSEIDEKIIDMSDMLHDPGRTTVSSDNL</sequence>
<dbReference type="Gene3D" id="1.10.287.130">
    <property type="match status" value="1"/>
</dbReference>
<dbReference type="SMART" id="SM00028">
    <property type="entry name" value="TPR"/>
    <property type="match status" value="4"/>
</dbReference>
<keyword evidence="2" id="KW-0812">Transmembrane</keyword>
<keyword evidence="2" id="KW-1133">Transmembrane helix</keyword>
<keyword evidence="2" id="KW-0472">Membrane</keyword>
<organism evidence="3 4">
    <name type="scientific">Mucilaginibacter yixingensis</name>
    <dbReference type="NCBI Taxonomy" id="1295612"/>
    <lineage>
        <taxon>Bacteria</taxon>
        <taxon>Pseudomonadati</taxon>
        <taxon>Bacteroidota</taxon>
        <taxon>Sphingobacteriia</taxon>
        <taxon>Sphingobacteriales</taxon>
        <taxon>Sphingobacteriaceae</taxon>
        <taxon>Mucilaginibacter</taxon>
    </lineage>
</organism>
<dbReference type="InterPro" id="IPR019734">
    <property type="entry name" value="TPR_rpt"/>
</dbReference>
<dbReference type="SUPFAM" id="SSF48452">
    <property type="entry name" value="TPR-like"/>
    <property type="match status" value="1"/>
</dbReference>
<dbReference type="GO" id="GO:0000155">
    <property type="term" value="F:phosphorelay sensor kinase activity"/>
    <property type="evidence" value="ECO:0007669"/>
    <property type="project" value="InterPro"/>
</dbReference>
<name>A0A2T5J5R5_9SPHI</name>
<dbReference type="Proteomes" id="UP000244168">
    <property type="component" value="Unassembled WGS sequence"/>
</dbReference>
<dbReference type="PANTHER" id="PTHR10098">
    <property type="entry name" value="RAPSYN-RELATED"/>
    <property type="match status" value="1"/>
</dbReference>
<keyword evidence="4" id="KW-1185">Reference proteome</keyword>
<dbReference type="Gene3D" id="1.25.40.10">
    <property type="entry name" value="Tetratricopeptide repeat domain"/>
    <property type="match status" value="2"/>
</dbReference>
<evidence type="ECO:0000256" key="1">
    <source>
        <dbReference type="SAM" id="Coils"/>
    </source>
</evidence>
<feature type="transmembrane region" description="Helical" evidence="2">
    <location>
        <begin position="39"/>
        <end position="59"/>
    </location>
</feature>
<keyword evidence="1" id="KW-0175">Coiled coil</keyword>
<dbReference type="AlphaFoldDB" id="A0A2T5J5R5"/>